<proteinExistence type="predicted"/>
<comment type="caution">
    <text evidence="1">The sequence shown here is derived from an EMBL/GenBank/DDBJ whole genome shotgun (WGS) entry which is preliminary data.</text>
</comment>
<gene>
    <name evidence="1" type="ORF">NPIL_424741</name>
</gene>
<sequence>MIRAYDLYGMENFCIKNYERLFRNWDSNASQSKRWGENSRAIYRYRLLFLSRGKESGSRNIDLKRIDRRTCWPPTPVAILYFRPATAFYSSPNIDFLILA</sequence>
<reference evidence="1" key="1">
    <citation type="submission" date="2020-08" db="EMBL/GenBank/DDBJ databases">
        <title>Multicomponent nature underlies the extraordinary mechanical properties of spider dragline silk.</title>
        <authorList>
            <person name="Kono N."/>
            <person name="Nakamura H."/>
            <person name="Mori M."/>
            <person name="Yoshida Y."/>
            <person name="Ohtoshi R."/>
            <person name="Malay A.D."/>
            <person name="Moran D.A.P."/>
            <person name="Tomita M."/>
            <person name="Numata K."/>
            <person name="Arakawa K."/>
        </authorList>
    </citation>
    <scope>NUCLEOTIDE SEQUENCE</scope>
</reference>
<dbReference type="Proteomes" id="UP000887013">
    <property type="component" value="Unassembled WGS sequence"/>
</dbReference>
<name>A0A8X6QG82_NEPPI</name>
<dbReference type="AlphaFoldDB" id="A0A8X6QG82"/>
<accession>A0A8X6QG82</accession>
<keyword evidence="2" id="KW-1185">Reference proteome</keyword>
<organism evidence="1 2">
    <name type="scientific">Nephila pilipes</name>
    <name type="common">Giant wood spider</name>
    <name type="synonym">Nephila maculata</name>
    <dbReference type="NCBI Taxonomy" id="299642"/>
    <lineage>
        <taxon>Eukaryota</taxon>
        <taxon>Metazoa</taxon>
        <taxon>Ecdysozoa</taxon>
        <taxon>Arthropoda</taxon>
        <taxon>Chelicerata</taxon>
        <taxon>Arachnida</taxon>
        <taxon>Araneae</taxon>
        <taxon>Araneomorphae</taxon>
        <taxon>Entelegynae</taxon>
        <taxon>Araneoidea</taxon>
        <taxon>Nephilidae</taxon>
        <taxon>Nephila</taxon>
    </lineage>
</organism>
<evidence type="ECO:0000313" key="1">
    <source>
        <dbReference type="EMBL" id="GFU23718.1"/>
    </source>
</evidence>
<evidence type="ECO:0000313" key="2">
    <source>
        <dbReference type="Proteomes" id="UP000887013"/>
    </source>
</evidence>
<protein>
    <submittedName>
        <fullName evidence="1">Uncharacterized protein</fullName>
    </submittedName>
</protein>
<dbReference type="EMBL" id="BMAW01032024">
    <property type="protein sequence ID" value="GFU23718.1"/>
    <property type="molecule type" value="Genomic_DNA"/>
</dbReference>